<feature type="domain" description="Rad50/SbcC-type AAA" evidence="3">
    <location>
        <begin position="5"/>
        <end position="256"/>
    </location>
</feature>
<dbReference type="InterPro" id="IPR017599">
    <property type="entry name" value="DNA_S_DndD"/>
</dbReference>
<feature type="coiled-coil region" evidence="2">
    <location>
        <begin position="235"/>
        <end position="294"/>
    </location>
</feature>
<evidence type="ECO:0000313" key="5">
    <source>
        <dbReference type="Proteomes" id="UP000567099"/>
    </source>
</evidence>
<dbReference type="Proteomes" id="UP000567099">
    <property type="component" value="Unassembled WGS sequence"/>
</dbReference>
<dbReference type="Pfam" id="PF13476">
    <property type="entry name" value="AAA_23"/>
    <property type="match status" value="1"/>
</dbReference>
<dbReference type="RefSeq" id="WP_181505019.1">
    <property type="nucleotide sequence ID" value="NZ_JACDUO010000001.1"/>
</dbReference>
<accession>A0A7J9PMT7</accession>
<comment type="caution">
    <text evidence="4">The sequence shown here is derived from an EMBL/GenBank/DDBJ whole genome shotgun (WGS) entry which is preliminary data.</text>
</comment>
<dbReference type="EMBL" id="JACDUO010000001">
    <property type="protein sequence ID" value="MBA2864036.1"/>
    <property type="molecule type" value="Genomic_DNA"/>
</dbReference>
<dbReference type="PANTHER" id="PTHR32114:SF2">
    <property type="entry name" value="ABC TRANSPORTER ABCH.3"/>
    <property type="match status" value="1"/>
</dbReference>
<proteinExistence type="predicted"/>
<reference evidence="4 5" key="1">
    <citation type="submission" date="2020-07" db="EMBL/GenBank/DDBJ databases">
        <title>Genomic Encyclopedia of Type Strains, Phase IV (KMG-V): Genome sequencing to study the core and pangenomes of soil and plant-associated prokaryotes.</title>
        <authorList>
            <person name="Whitman W."/>
        </authorList>
    </citation>
    <scope>NUCLEOTIDE SEQUENCE [LARGE SCALE GENOMIC DNA]</scope>
    <source>
        <strain evidence="4 5">C13</strain>
    </source>
</reference>
<dbReference type="GO" id="GO:0006302">
    <property type="term" value="P:double-strand break repair"/>
    <property type="evidence" value="ECO:0007669"/>
    <property type="project" value="InterPro"/>
</dbReference>
<organism evidence="4 5">
    <name type="scientific">Methanococcus maripaludis</name>
    <name type="common">Methanococcus deltae</name>
    <dbReference type="NCBI Taxonomy" id="39152"/>
    <lineage>
        <taxon>Archaea</taxon>
        <taxon>Methanobacteriati</taxon>
        <taxon>Methanobacteriota</taxon>
        <taxon>Methanomada group</taxon>
        <taxon>Methanococci</taxon>
        <taxon>Methanococcales</taxon>
        <taxon>Methanococcaceae</taxon>
        <taxon>Methanococcus</taxon>
    </lineage>
</organism>
<dbReference type="InterPro" id="IPR027417">
    <property type="entry name" value="P-loop_NTPase"/>
</dbReference>
<dbReference type="SUPFAM" id="SSF52540">
    <property type="entry name" value="P-loop containing nucleoside triphosphate hydrolases"/>
    <property type="match status" value="2"/>
</dbReference>
<dbReference type="PANTHER" id="PTHR32114">
    <property type="entry name" value="ABC TRANSPORTER ABCH.3"/>
    <property type="match status" value="1"/>
</dbReference>
<dbReference type="InterPro" id="IPR038729">
    <property type="entry name" value="Rad50/SbcC_AAA"/>
</dbReference>
<name>A0A7J9PMT7_METMI</name>
<protein>
    <submittedName>
        <fullName evidence="4">DNA sulfur modification protein DndD</fullName>
    </submittedName>
</protein>
<evidence type="ECO:0000256" key="1">
    <source>
        <dbReference type="ARBA" id="ARBA00023054"/>
    </source>
</evidence>
<evidence type="ECO:0000259" key="3">
    <source>
        <dbReference type="Pfam" id="PF13476"/>
    </source>
</evidence>
<sequence length="652" mass="76114">MIIKKLVLNNYGIYYGKNEFNFNVSPDKNLIIIGGKNGSGKTTMLEAIKIALYGALVCGSRTVGKTYSEKIKSKINLKAISEGNPNSYVEIHVNLAQNGRLNEYCIKRSWELIGDNLKEKIVAKKNGKLLTESQVADLEEYFRKFMPKDLFDFFFFDGEKMRDLLDSLMFENILKKEMITLFNLDLFHYLKSDLNRYLIEENTFKNLTNEQEILKKLKNLQDVYQTEYRANESNIGKFLEKLTEINAEIEQLNGDLDNLGKISESERGNIYKKIKTLEIEIKKSQDEIKEFTGEILPFVILKENVIDLKKSVKKQENFRSYETFINVDQNDLKQQLALNYDNYPIDEIISKINEYYKKKLVENCNAADISPLSVEDTKRIEKIIHRVSNFNKEGLREDFKNITSMKEEIKENNLLLRNSDTNEDIKLILRAIASKEYEIKDLETQIEKLSEKNESMTKKLSEVDNEISKIEEKVTQALKDEKKVLMVNNIKNVIDRFTELKNKEKSQKLKENFMEMFSHLMRKEDFITDIEIEMSTLDIKLYDRNGDLIKTELLSEGERQIYVLSLLYSLMKTSGRKIPVVLDSLLGRLDLNHKSNILYKFLPMVSDQAIVLSTDAEINHEDFKMLENYVSNSYVIDFNSAEKRVNIQENYF</sequence>
<dbReference type="Gene3D" id="3.40.50.300">
    <property type="entry name" value="P-loop containing nucleotide triphosphate hydrolases"/>
    <property type="match status" value="2"/>
</dbReference>
<dbReference type="GO" id="GO:0016887">
    <property type="term" value="F:ATP hydrolysis activity"/>
    <property type="evidence" value="ECO:0007669"/>
    <property type="project" value="InterPro"/>
</dbReference>
<keyword evidence="1 2" id="KW-0175">Coiled coil</keyword>
<gene>
    <name evidence="4" type="ORF">HNP94_001036</name>
</gene>
<feature type="coiled-coil region" evidence="2">
    <location>
        <begin position="392"/>
        <end position="480"/>
    </location>
</feature>
<dbReference type="NCBIfam" id="TIGR03185">
    <property type="entry name" value="DNA_S_dndD"/>
    <property type="match status" value="1"/>
</dbReference>
<dbReference type="AlphaFoldDB" id="A0A7J9PMT7"/>
<evidence type="ECO:0000313" key="4">
    <source>
        <dbReference type="EMBL" id="MBA2864036.1"/>
    </source>
</evidence>
<evidence type="ECO:0000256" key="2">
    <source>
        <dbReference type="SAM" id="Coils"/>
    </source>
</evidence>